<proteinExistence type="predicted"/>
<reference evidence="2" key="1">
    <citation type="submission" date="2020-03" db="EMBL/GenBank/DDBJ databases">
        <title>Hybrid Assembly of Korean Phytophthora infestans isolates.</title>
        <authorList>
            <person name="Prokchorchik M."/>
            <person name="Lee Y."/>
            <person name="Seo J."/>
            <person name="Cho J.-H."/>
            <person name="Park Y.-E."/>
            <person name="Jang D.-C."/>
            <person name="Im J.-S."/>
            <person name="Choi J.-G."/>
            <person name="Park H.-J."/>
            <person name="Lee G.-B."/>
            <person name="Lee Y.-G."/>
            <person name="Hong S.-Y."/>
            <person name="Cho K."/>
            <person name="Sohn K.H."/>
        </authorList>
    </citation>
    <scope>NUCLEOTIDE SEQUENCE</scope>
    <source>
        <strain evidence="2">KR_2_A2</strain>
    </source>
</reference>
<comment type="caution">
    <text evidence="2">The sequence shown here is derived from an EMBL/GenBank/DDBJ whole genome shotgun (WGS) entry which is preliminary data.</text>
</comment>
<evidence type="ECO:0000313" key="3">
    <source>
        <dbReference type="Proteomes" id="UP000704712"/>
    </source>
</evidence>
<feature type="region of interest" description="Disordered" evidence="1">
    <location>
        <begin position="429"/>
        <end position="458"/>
    </location>
</feature>
<dbReference type="PANTHER" id="PTHR31827">
    <property type="entry name" value="EMB|CAB89363.1"/>
    <property type="match status" value="1"/>
</dbReference>
<feature type="region of interest" description="Disordered" evidence="1">
    <location>
        <begin position="181"/>
        <end position="225"/>
    </location>
</feature>
<evidence type="ECO:0000256" key="1">
    <source>
        <dbReference type="SAM" id="MobiDB-lite"/>
    </source>
</evidence>
<protein>
    <recommendedName>
        <fullName evidence="4">WRKY transcription factor 19</fullName>
    </recommendedName>
</protein>
<name>A0A8S9TVX7_PHYIN</name>
<dbReference type="Proteomes" id="UP000704712">
    <property type="component" value="Unassembled WGS sequence"/>
</dbReference>
<feature type="region of interest" description="Disordered" evidence="1">
    <location>
        <begin position="241"/>
        <end position="266"/>
    </location>
</feature>
<organism evidence="2 3">
    <name type="scientific">Phytophthora infestans</name>
    <name type="common">Potato late blight agent</name>
    <name type="synonym">Botrytis infestans</name>
    <dbReference type="NCBI Taxonomy" id="4787"/>
    <lineage>
        <taxon>Eukaryota</taxon>
        <taxon>Sar</taxon>
        <taxon>Stramenopiles</taxon>
        <taxon>Oomycota</taxon>
        <taxon>Peronosporomycetes</taxon>
        <taxon>Peronosporales</taxon>
        <taxon>Peronosporaceae</taxon>
        <taxon>Phytophthora</taxon>
    </lineage>
</organism>
<dbReference type="AlphaFoldDB" id="A0A8S9TVX7"/>
<gene>
    <name evidence="2" type="ORF">GN958_ATG17834</name>
</gene>
<dbReference type="PANTHER" id="PTHR31827:SF1">
    <property type="entry name" value="EMB|CAB89363.1"/>
    <property type="match status" value="1"/>
</dbReference>
<dbReference type="EMBL" id="JAACNO010002473">
    <property type="protein sequence ID" value="KAF4132925.1"/>
    <property type="molecule type" value="Genomic_DNA"/>
</dbReference>
<feature type="compositionally biased region" description="Polar residues" evidence="1">
    <location>
        <begin position="206"/>
        <end position="221"/>
    </location>
</feature>
<feature type="region of interest" description="Disordered" evidence="1">
    <location>
        <begin position="311"/>
        <end position="339"/>
    </location>
</feature>
<feature type="compositionally biased region" description="Basic and acidic residues" evidence="1">
    <location>
        <begin position="248"/>
        <end position="266"/>
    </location>
</feature>
<evidence type="ECO:0000313" key="2">
    <source>
        <dbReference type="EMBL" id="KAF4132925.1"/>
    </source>
</evidence>
<sequence length="610" mass="67386">MPRRTEDKIVGAHFVEWQRRMSAQRQGKGTGNADSASNGIESAFTTMVQRWLVKGSNGEWQLPRQRQPAQPTPLVMHINNGRARDEQVDEVKVHHVHNKFLKDFLARSRTIKTTGTDLSVTQAATGSVDVDERPFVNSKKQYGNEIEEDHDRVEFPSSTHAIIDNKEREQVLVLNGKISPLSTANGKRATPPPTLKPVRKSKKPCSANNLSAQSSPSNGDKSNVKKGLKVDSVSSFDAQATCEQDAQATREQDAQATREKDAKDRKMTLNQTIGGISVLCNGQRKCEKERCYMAAYQHDLCLVHGEHFTETGRSSSSSQDFSQGYTRNQDRKLDPSSWPQQFFSQVSDKVARGNKTGNSHQAVGHYNSSAKSRSRSTSPSTSTTKIRPKLQTAEKMSKPTASNAWDLSDLPNLFRRASCKRAVKMKQEKADGTSLAAPDEKISTTKPTRSTGIRGRKPNAPVCKVRRCREKAVGAEGFCPTHDQCKRCVIEGCSNLATNGARGLCRGHGGRVKCTEEGCVKNAHYRGLCNAHGGRKTCRIEGCAKTVNRWGLCSAHGGKRLCHRVGCNKCSQTRGFCASHLREIQDQAGNILPSGVRVHVRFKEDEREDC</sequence>
<feature type="compositionally biased region" description="Low complexity" evidence="1">
    <location>
        <begin position="368"/>
        <end position="385"/>
    </location>
</feature>
<accession>A0A8S9TVX7</accession>
<feature type="region of interest" description="Disordered" evidence="1">
    <location>
        <begin position="351"/>
        <end position="403"/>
    </location>
</feature>
<evidence type="ECO:0008006" key="4">
    <source>
        <dbReference type="Google" id="ProtNLM"/>
    </source>
</evidence>